<evidence type="ECO:0000256" key="2">
    <source>
        <dbReference type="ARBA" id="ARBA00004717"/>
    </source>
</evidence>
<dbReference type="InterPro" id="IPR006249">
    <property type="entry name" value="Aconitase/IRP2"/>
</dbReference>
<dbReference type="EMBL" id="CP029397">
    <property type="protein sequence ID" value="AWL30014.1"/>
    <property type="molecule type" value="Genomic_DNA"/>
</dbReference>
<dbReference type="NCBIfam" id="NF006757">
    <property type="entry name" value="PRK09277.1"/>
    <property type="match status" value="1"/>
</dbReference>
<dbReference type="InterPro" id="IPR036008">
    <property type="entry name" value="Aconitase_4Fe-4S_dom"/>
</dbReference>
<dbReference type="EC" id="4.2.1.3" evidence="10"/>
<dbReference type="Pfam" id="PF00330">
    <property type="entry name" value="Aconitase"/>
    <property type="match status" value="1"/>
</dbReference>
<accession>A0A2S2FGD6</accession>
<comment type="similarity">
    <text evidence="3 10">Belongs to the aconitase/IPM isomerase family.</text>
</comment>
<dbReference type="Gene3D" id="3.30.499.10">
    <property type="entry name" value="Aconitase, domain 3"/>
    <property type="match status" value="2"/>
</dbReference>
<dbReference type="GO" id="GO:0006099">
    <property type="term" value="P:tricarboxylic acid cycle"/>
    <property type="evidence" value="ECO:0007669"/>
    <property type="project" value="UniProtKB-UniPathway"/>
</dbReference>
<proteinExistence type="inferred from homology"/>
<dbReference type="GO" id="GO:0003994">
    <property type="term" value="F:aconitate hydratase activity"/>
    <property type="evidence" value="ECO:0007669"/>
    <property type="project" value="UniProtKB-EC"/>
</dbReference>
<dbReference type="OrthoDB" id="9764318at2"/>
<dbReference type="STRING" id="1871111.GCA_001704615_02630"/>
<evidence type="ECO:0000256" key="5">
    <source>
        <dbReference type="ARBA" id="ARBA00022723"/>
    </source>
</evidence>
<keyword evidence="7 10" id="KW-0411">Iron-sulfur</keyword>
<dbReference type="InterPro" id="IPR018136">
    <property type="entry name" value="Aconitase_4Fe-4S_BS"/>
</dbReference>
<dbReference type="Proteomes" id="UP000245977">
    <property type="component" value="Chromosome"/>
</dbReference>
<evidence type="ECO:0000256" key="9">
    <source>
        <dbReference type="ARBA" id="ARBA00023501"/>
    </source>
</evidence>
<dbReference type="UniPathway" id="UPA00223">
    <property type="reaction ID" value="UER00718"/>
</dbReference>
<reference evidence="13" key="1">
    <citation type="submission" date="2019-08" db="EMBL/GenBank/DDBJ databases">
        <title>The complete genome of Acinetobacter defluvii strain WCHAD010030.</title>
        <authorList>
            <person name="Hu Y."/>
            <person name="Qin J."/>
            <person name="Feng Y."/>
            <person name="Zong Z."/>
        </authorList>
    </citation>
    <scope>NUCLEOTIDE SEQUENCE</scope>
    <source>
        <strain evidence="13">WCHA30</strain>
    </source>
</reference>
<dbReference type="GO" id="GO:0051539">
    <property type="term" value="F:4 iron, 4 sulfur cluster binding"/>
    <property type="evidence" value="ECO:0007669"/>
    <property type="project" value="UniProtKB-KW"/>
</dbReference>
<dbReference type="InterPro" id="IPR015931">
    <property type="entry name" value="Acnase/IPM_dHydase_lsu_aba_1/3"/>
</dbReference>
<dbReference type="CDD" id="cd01580">
    <property type="entry name" value="AcnA_IRP_Swivel"/>
    <property type="match status" value="1"/>
</dbReference>
<dbReference type="PANTHER" id="PTHR11670">
    <property type="entry name" value="ACONITASE/IRON-RESPONSIVE ELEMENT FAMILY MEMBER"/>
    <property type="match status" value="1"/>
</dbReference>
<dbReference type="RefSeq" id="WP_065993491.1">
    <property type="nucleotide sequence ID" value="NZ_CP029397.2"/>
</dbReference>
<keyword evidence="4 10" id="KW-0004">4Fe-4S</keyword>
<dbReference type="NCBIfam" id="TIGR01341">
    <property type="entry name" value="aconitase_1"/>
    <property type="match status" value="1"/>
</dbReference>
<evidence type="ECO:0000256" key="3">
    <source>
        <dbReference type="ARBA" id="ARBA00007185"/>
    </source>
</evidence>
<evidence type="ECO:0000256" key="4">
    <source>
        <dbReference type="ARBA" id="ARBA00022485"/>
    </source>
</evidence>
<evidence type="ECO:0000256" key="8">
    <source>
        <dbReference type="ARBA" id="ARBA00023239"/>
    </source>
</evidence>
<dbReference type="GO" id="GO:0046872">
    <property type="term" value="F:metal ion binding"/>
    <property type="evidence" value="ECO:0007669"/>
    <property type="project" value="UniProtKB-KW"/>
</dbReference>
<dbReference type="KEGG" id="adv:DJ533_16295"/>
<dbReference type="SUPFAM" id="SSF53732">
    <property type="entry name" value="Aconitase iron-sulfur domain"/>
    <property type="match status" value="1"/>
</dbReference>
<dbReference type="PRINTS" id="PR00415">
    <property type="entry name" value="ACONITASE"/>
</dbReference>
<evidence type="ECO:0000313" key="13">
    <source>
        <dbReference type="EMBL" id="AWL30014.1"/>
    </source>
</evidence>
<keyword evidence="14" id="KW-1185">Reference proteome</keyword>
<evidence type="ECO:0000313" key="14">
    <source>
        <dbReference type="Proteomes" id="UP000245977"/>
    </source>
</evidence>
<dbReference type="InterPro" id="IPR015928">
    <property type="entry name" value="Aconitase/3IPM_dehydase_swvl"/>
</dbReference>
<feature type="domain" description="Aconitase/3-isopropylmalate dehydratase large subunit alpha/beta/alpha" evidence="11">
    <location>
        <begin position="72"/>
        <end position="587"/>
    </location>
</feature>
<dbReference type="NCBIfam" id="NF009520">
    <property type="entry name" value="PRK12881.1"/>
    <property type="match status" value="1"/>
</dbReference>
<evidence type="ECO:0000256" key="1">
    <source>
        <dbReference type="ARBA" id="ARBA00001966"/>
    </source>
</evidence>
<keyword evidence="5" id="KW-0479">Metal-binding</keyword>
<name>A0A2S2FGD6_9GAMM</name>
<dbReference type="Pfam" id="PF00694">
    <property type="entry name" value="Aconitase_C"/>
    <property type="match status" value="1"/>
</dbReference>
<dbReference type="Gene3D" id="6.10.190.10">
    <property type="match status" value="1"/>
</dbReference>
<keyword evidence="8 10" id="KW-0456">Lyase</keyword>
<evidence type="ECO:0000259" key="12">
    <source>
        <dbReference type="Pfam" id="PF00694"/>
    </source>
</evidence>
<dbReference type="CDD" id="cd01586">
    <property type="entry name" value="AcnA_IRP"/>
    <property type="match status" value="1"/>
</dbReference>
<evidence type="ECO:0000256" key="10">
    <source>
        <dbReference type="RuleBase" id="RU361275"/>
    </source>
</evidence>
<dbReference type="InterPro" id="IPR001030">
    <property type="entry name" value="Acoase/IPM_deHydtase_lsu_aba"/>
</dbReference>
<comment type="catalytic activity">
    <reaction evidence="9 10">
        <text>citrate = D-threo-isocitrate</text>
        <dbReference type="Rhea" id="RHEA:10336"/>
        <dbReference type="ChEBI" id="CHEBI:15562"/>
        <dbReference type="ChEBI" id="CHEBI:16947"/>
        <dbReference type="EC" id="4.2.1.3"/>
    </reaction>
</comment>
<dbReference type="SUPFAM" id="SSF52016">
    <property type="entry name" value="LeuD/IlvD-like"/>
    <property type="match status" value="1"/>
</dbReference>
<dbReference type="PROSITE" id="PS00450">
    <property type="entry name" value="ACONITASE_1"/>
    <property type="match status" value="1"/>
</dbReference>
<dbReference type="PROSITE" id="PS01244">
    <property type="entry name" value="ACONITASE_2"/>
    <property type="match status" value="1"/>
</dbReference>
<comment type="function">
    <text evidence="10">Catalyzes the isomerization of citrate to isocitrate via cis-aconitate.</text>
</comment>
<evidence type="ECO:0000256" key="7">
    <source>
        <dbReference type="ARBA" id="ARBA00023014"/>
    </source>
</evidence>
<dbReference type="AlphaFoldDB" id="A0A2S2FGD6"/>
<comment type="pathway">
    <text evidence="2">Carbohydrate metabolism; tricarboxylic acid cycle; isocitrate from oxaloacetate: step 2/2.</text>
</comment>
<comment type="cofactor">
    <cofactor evidence="1">
        <name>[4Fe-4S] cluster</name>
        <dbReference type="ChEBI" id="CHEBI:49883"/>
    </cofactor>
</comment>
<evidence type="ECO:0000256" key="6">
    <source>
        <dbReference type="ARBA" id="ARBA00023004"/>
    </source>
</evidence>
<dbReference type="InterPro" id="IPR000573">
    <property type="entry name" value="AconitaseA/IPMdHydase_ssu_swvl"/>
</dbReference>
<gene>
    <name evidence="13" type="primary">acnA</name>
    <name evidence="13" type="ORF">DJ533_16295</name>
</gene>
<dbReference type="FunFam" id="3.20.19.10:FF:000001">
    <property type="entry name" value="Aconitate hydratase"/>
    <property type="match status" value="1"/>
</dbReference>
<evidence type="ECO:0000259" key="11">
    <source>
        <dbReference type="Pfam" id="PF00330"/>
    </source>
</evidence>
<organism evidence="13 14">
    <name type="scientific">Acinetobacter defluvii</name>
    <dbReference type="NCBI Taxonomy" id="1871111"/>
    <lineage>
        <taxon>Bacteria</taxon>
        <taxon>Pseudomonadati</taxon>
        <taxon>Pseudomonadota</taxon>
        <taxon>Gammaproteobacteria</taxon>
        <taxon>Moraxellales</taxon>
        <taxon>Moraxellaceae</taxon>
        <taxon>Acinetobacter</taxon>
    </lineage>
</organism>
<sequence length="918" mass="100417">MGTYSQKNSFQALKDLQVGSAHYKIFSLQAAQTQLDDFSQLPKSLKVLLENLLRFEDDLTVKTEHILALVNWQKTQRSDQEIQYRPARVLMQDFTGVPAVVDLAAMRAAVAKAGVDPEKINPLSPVDLVIDHSVMVDYFATPQAFEENVDIEMQRNGERYQFLRWGQSAFDNFSVVPPGTGICHQVNLEYLAQAVWTAEHDGEKFAFPDTLVGTDSHTTMINGLGVLGWGVGGIEAEAAMLGQPISMLIPEVIGFKLTGKLKEGITATDLVLTITQMLRQKGVVGKFVEFYGDGLADLPLADRATIANMAPEYGATCGFFPVDEITLDYLRLTGRSAERIALVEAYCKAQGLWRNTGDEPIFTDVLSLDMGTVQASVAGPKRPQDRVVLADIPQVFDALMALDLKPAKEDKERLMNEGGAGAAVDAKQSALQNDEPHCVIEGKRYPLVDGDVVISAITSCTNTSNPSVMLAAGLLAKKAVEKGLHRKPWVKSSLAPGSKVVTDYLAAAGLTPYLDQLGYNLVGYGCTTCIGNSGPLPKPIEDAIQCYDLNVASVLSGNRNFEGRVHPLVKTNWLASPPLVIAFGLMGTIRKDITQEPLGVDSQGQAVYLKDIWPTQAEIDAALQKVNTQMYHKEYAEVFDGDEKWQAIQIPDSQTYEWNPQSTYIRHPPFFDGIDQPAKPIQDIVNANILAVLGDSVTTDHISPAGNIKVDSPAGRYLLAQGVAQKDFNSYGSRRGNHEVMMRGTFANIRIKNEMLGGEEGGNTLYIPTGEKLAIYDAAMKYQATQTPLVIIAGKEYGTGSSRDWAAKGTNLLGVKAVVAESFERIHRSNLVGMGVLPLQFVNNQSRQSLNLTGHEQLSIRGLSDELQPHQSLNVELKRADGSIEQFKVLCRIDTLNEVEYFKAGGILHYVLRNLIAS</sequence>
<protein>
    <recommendedName>
        <fullName evidence="10">Aconitate hydratase</fullName>
        <shortName evidence="10">Aconitase</shortName>
        <ecNumber evidence="10">4.2.1.3</ecNumber>
    </recommendedName>
</protein>
<dbReference type="FunFam" id="3.30.499.10:FF:000002">
    <property type="entry name" value="Aconitate hydratase"/>
    <property type="match status" value="1"/>
</dbReference>
<keyword evidence="6 10" id="KW-0408">Iron</keyword>
<dbReference type="Gene3D" id="3.20.19.10">
    <property type="entry name" value="Aconitase, domain 4"/>
    <property type="match status" value="1"/>
</dbReference>
<dbReference type="InterPro" id="IPR044137">
    <property type="entry name" value="AcnA_IRP_Swivel"/>
</dbReference>
<feature type="domain" description="Aconitase A/isopropylmalate dehydratase small subunit swivel" evidence="12">
    <location>
        <begin position="716"/>
        <end position="843"/>
    </location>
</feature>